<organism evidence="3 4">
    <name type="scientific">Lecanosticta acicola</name>
    <dbReference type="NCBI Taxonomy" id="111012"/>
    <lineage>
        <taxon>Eukaryota</taxon>
        <taxon>Fungi</taxon>
        <taxon>Dikarya</taxon>
        <taxon>Ascomycota</taxon>
        <taxon>Pezizomycotina</taxon>
        <taxon>Dothideomycetes</taxon>
        <taxon>Dothideomycetidae</taxon>
        <taxon>Mycosphaerellales</taxon>
        <taxon>Mycosphaerellaceae</taxon>
        <taxon>Lecanosticta</taxon>
    </lineage>
</organism>
<comment type="caution">
    <text evidence="3">The sequence shown here is derived from an EMBL/GenBank/DDBJ whole genome shotgun (WGS) entry which is preliminary data.</text>
</comment>
<dbReference type="Proteomes" id="UP001296104">
    <property type="component" value="Unassembled WGS sequence"/>
</dbReference>
<keyword evidence="4" id="KW-1185">Reference proteome</keyword>
<reference evidence="3" key="1">
    <citation type="submission" date="2023-11" db="EMBL/GenBank/DDBJ databases">
        <authorList>
            <person name="Alioto T."/>
            <person name="Alioto T."/>
            <person name="Gomez Garrido J."/>
        </authorList>
    </citation>
    <scope>NUCLEOTIDE SEQUENCE</scope>
</reference>
<sequence length="356" mass="38664">MKAIAVSEYGPIDNLVAIEVETPGEPQGHDLLIKVQACSINPVDTKVRNGTYDDYPDYYSRTPNLPQILGYDGAGIVQAIGPEVHNFKPGDEVFWSGSPVRQGSNAEFQLVDNRSVALKPQNLNMVQAACLPLTWITAWEALVERMGIKMGEASGILIINGAGGVGSIASQIARKILQLPVVITTTSREETTAFSKDVGTATHTINHHSDNLAQQIESLNLDVPIRYVFITHTPASKYIVDSASLLAPFGKVCSIVQDEEIPMYGTEWMAKSLTYIWEVIGTKPLYGVDVESHRQLLIELAAYVGDGTIQCHHTETLPLTLDGVRRAHEMVEASGVKGKLGLSVDAEGTRPEQAFA</sequence>
<evidence type="ECO:0000313" key="3">
    <source>
        <dbReference type="EMBL" id="CAK4031035.1"/>
    </source>
</evidence>
<protein>
    <submittedName>
        <fullName evidence="3">Zinc-type alcohol dehydrogenase</fullName>
    </submittedName>
</protein>
<dbReference type="PANTHER" id="PTHR44154">
    <property type="entry name" value="QUINONE OXIDOREDUCTASE"/>
    <property type="match status" value="1"/>
</dbReference>
<dbReference type="InterPro" id="IPR011032">
    <property type="entry name" value="GroES-like_sf"/>
</dbReference>
<dbReference type="Pfam" id="PF13602">
    <property type="entry name" value="ADH_zinc_N_2"/>
    <property type="match status" value="1"/>
</dbReference>
<evidence type="ECO:0000256" key="1">
    <source>
        <dbReference type="ARBA" id="ARBA00022857"/>
    </source>
</evidence>
<gene>
    <name evidence="3" type="ORF">LECACI_7A006193</name>
</gene>
<dbReference type="InterPro" id="IPR036291">
    <property type="entry name" value="NAD(P)-bd_dom_sf"/>
</dbReference>
<proteinExistence type="predicted"/>
<dbReference type="GO" id="GO:0016491">
    <property type="term" value="F:oxidoreductase activity"/>
    <property type="evidence" value="ECO:0007669"/>
    <property type="project" value="InterPro"/>
</dbReference>
<dbReference type="SUPFAM" id="SSF51735">
    <property type="entry name" value="NAD(P)-binding Rossmann-fold domains"/>
    <property type="match status" value="1"/>
</dbReference>
<dbReference type="SUPFAM" id="SSF50129">
    <property type="entry name" value="GroES-like"/>
    <property type="match status" value="1"/>
</dbReference>
<dbReference type="EMBL" id="CAVMBE010000043">
    <property type="protein sequence ID" value="CAK4031035.1"/>
    <property type="molecule type" value="Genomic_DNA"/>
</dbReference>
<dbReference type="InterPro" id="IPR013154">
    <property type="entry name" value="ADH-like_N"/>
</dbReference>
<evidence type="ECO:0000313" key="4">
    <source>
        <dbReference type="Proteomes" id="UP001296104"/>
    </source>
</evidence>
<dbReference type="AlphaFoldDB" id="A0AAI8Z1Q8"/>
<dbReference type="GO" id="GO:0008270">
    <property type="term" value="F:zinc ion binding"/>
    <property type="evidence" value="ECO:0007669"/>
    <property type="project" value="InterPro"/>
</dbReference>
<dbReference type="InterPro" id="IPR051603">
    <property type="entry name" value="Zinc-ADH_QOR/CCCR"/>
</dbReference>
<name>A0AAI8Z1Q8_9PEZI</name>
<keyword evidence="1" id="KW-0521">NADP</keyword>
<dbReference type="SMART" id="SM00829">
    <property type="entry name" value="PKS_ER"/>
    <property type="match status" value="1"/>
</dbReference>
<dbReference type="Gene3D" id="3.90.180.10">
    <property type="entry name" value="Medium-chain alcohol dehydrogenases, catalytic domain"/>
    <property type="match status" value="1"/>
</dbReference>
<accession>A0AAI8Z1Q8</accession>
<dbReference type="InterPro" id="IPR014182">
    <property type="entry name" value="ADH_Zn_typ-1"/>
</dbReference>
<dbReference type="InterPro" id="IPR020843">
    <property type="entry name" value="ER"/>
</dbReference>
<dbReference type="Gene3D" id="3.40.50.720">
    <property type="entry name" value="NAD(P)-binding Rossmann-like Domain"/>
    <property type="match status" value="1"/>
</dbReference>
<dbReference type="CDD" id="cd08252">
    <property type="entry name" value="AL_MDR"/>
    <property type="match status" value="1"/>
</dbReference>
<feature type="domain" description="Enoyl reductase (ER)" evidence="2">
    <location>
        <begin position="10"/>
        <end position="342"/>
    </location>
</feature>
<dbReference type="PANTHER" id="PTHR44154:SF1">
    <property type="entry name" value="QUINONE OXIDOREDUCTASE"/>
    <property type="match status" value="1"/>
</dbReference>
<evidence type="ECO:0000259" key="2">
    <source>
        <dbReference type="SMART" id="SM00829"/>
    </source>
</evidence>
<dbReference type="Pfam" id="PF08240">
    <property type="entry name" value="ADH_N"/>
    <property type="match status" value="1"/>
</dbReference>